<evidence type="ECO:0000256" key="1">
    <source>
        <dbReference type="SAM" id="MobiDB-lite"/>
    </source>
</evidence>
<dbReference type="Pfam" id="PF19457">
    <property type="entry name" value="DUF5994"/>
    <property type="match status" value="1"/>
</dbReference>
<protein>
    <submittedName>
        <fullName evidence="2">Uncharacterized protein</fullName>
    </submittedName>
</protein>
<feature type="region of interest" description="Disordered" evidence="1">
    <location>
        <begin position="158"/>
        <end position="201"/>
    </location>
</feature>
<dbReference type="EMBL" id="JAGGLP010000008">
    <property type="protein sequence ID" value="MBP2051222.1"/>
    <property type="molecule type" value="Genomic_DNA"/>
</dbReference>
<evidence type="ECO:0000313" key="3">
    <source>
        <dbReference type="EMBL" id="MBP2051222.1"/>
    </source>
</evidence>
<dbReference type="InterPro" id="IPR046036">
    <property type="entry name" value="DUF5994"/>
</dbReference>
<sequence length="201" mass="21326">MTATIPFTPAVGDRAPSSSPLRLTLAPAGAPPALIDGAWWPRSRNLTEQLPALVECIDPLWGRITRVAVSRTFWPVIPGEVPAHGHMVRVGWSNAGQDPHKLLLLSHTFGRWDLLVIPPETDPATAARLMATATDPSRSLTATGLIQEAERFRAAAEATADSDSLQEAVWDSEGGHDARRPASRTPDGPVTGQAPTAAVGV</sequence>
<reference evidence="2 4" key="1">
    <citation type="submission" date="2016-06" db="EMBL/GenBank/DDBJ databases">
        <title>Complete genome sequence of Streptomyces griseochromogenes ATCC 14511, the Blasticidin S producer.</title>
        <authorList>
            <person name="Wu L."/>
        </authorList>
    </citation>
    <scope>NUCLEOTIDE SEQUENCE [LARGE SCALE GENOMIC DNA]</scope>
    <source>
        <strain evidence="2 4">ATCC 14511</strain>
    </source>
</reference>
<reference evidence="3 5" key="2">
    <citation type="submission" date="2021-03" db="EMBL/GenBank/DDBJ databases">
        <title>Genomic Encyclopedia of Type Strains, Phase IV (KMG-IV): sequencing the most valuable type-strain genomes for metagenomic binning, comparative biology and taxonomic classification.</title>
        <authorList>
            <person name="Goeker M."/>
        </authorList>
    </citation>
    <scope>NUCLEOTIDE SEQUENCE [LARGE SCALE GENOMIC DNA]</scope>
    <source>
        <strain evidence="3 5">DSM 40499</strain>
    </source>
</reference>
<accession>A0A1B1AVA4</accession>
<dbReference type="RefSeq" id="WP_067303271.1">
    <property type="nucleotide sequence ID" value="NZ_CP016279.1"/>
</dbReference>
<dbReference type="EMBL" id="CP016279">
    <property type="protein sequence ID" value="ANP50475.1"/>
    <property type="molecule type" value="Genomic_DNA"/>
</dbReference>
<organism evidence="2 4">
    <name type="scientific">Streptomyces griseochromogenes</name>
    <dbReference type="NCBI Taxonomy" id="68214"/>
    <lineage>
        <taxon>Bacteria</taxon>
        <taxon>Bacillati</taxon>
        <taxon>Actinomycetota</taxon>
        <taxon>Actinomycetes</taxon>
        <taxon>Kitasatosporales</taxon>
        <taxon>Streptomycetaceae</taxon>
        <taxon>Streptomyces</taxon>
    </lineage>
</organism>
<name>A0A1B1AVA4_9ACTN</name>
<dbReference type="Proteomes" id="UP001519309">
    <property type="component" value="Unassembled WGS sequence"/>
</dbReference>
<dbReference type="OrthoDB" id="3785441at2"/>
<gene>
    <name evidence="2" type="ORF">AVL59_13360</name>
    <name evidence="3" type="ORF">J2Z21_004193</name>
</gene>
<proteinExistence type="predicted"/>
<dbReference type="STRING" id="68214.AVL59_13360"/>
<dbReference type="KEGG" id="sgs:AVL59_13360"/>
<evidence type="ECO:0000313" key="2">
    <source>
        <dbReference type="EMBL" id="ANP50475.1"/>
    </source>
</evidence>
<evidence type="ECO:0000313" key="4">
    <source>
        <dbReference type="Proteomes" id="UP000092659"/>
    </source>
</evidence>
<evidence type="ECO:0000313" key="5">
    <source>
        <dbReference type="Proteomes" id="UP001519309"/>
    </source>
</evidence>
<dbReference type="AlphaFoldDB" id="A0A1B1AVA4"/>
<dbReference type="Proteomes" id="UP000092659">
    <property type="component" value="Chromosome"/>
</dbReference>
<keyword evidence="5" id="KW-1185">Reference proteome</keyword>